<dbReference type="AlphaFoldDB" id="A0A6P1TVZ6"/>
<dbReference type="InterPro" id="IPR051531">
    <property type="entry name" value="N-acetyltransferase"/>
</dbReference>
<dbReference type="GO" id="GO:0016747">
    <property type="term" value="F:acyltransferase activity, transferring groups other than amino-acyl groups"/>
    <property type="evidence" value="ECO:0007669"/>
    <property type="project" value="InterPro"/>
</dbReference>
<evidence type="ECO:0000259" key="1">
    <source>
        <dbReference type="PROSITE" id="PS51186"/>
    </source>
</evidence>
<accession>A0A6P1TVZ6</accession>
<organism evidence="2 3">
    <name type="scientific">Anaerocolumna sedimenticola</name>
    <dbReference type="NCBI Taxonomy" id="2696063"/>
    <lineage>
        <taxon>Bacteria</taxon>
        <taxon>Bacillati</taxon>
        <taxon>Bacillota</taxon>
        <taxon>Clostridia</taxon>
        <taxon>Lachnospirales</taxon>
        <taxon>Lachnospiraceae</taxon>
        <taxon>Anaerocolumna</taxon>
    </lineage>
</organism>
<reference evidence="2 3" key="1">
    <citation type="submission" date="2020-01" db="EMBL/GenBank/DDBJ databases">
        <title>Genome analysis of Anaerocolumna sp. CBA3638.</title>
        <authorList>
            <person name="Kim J."/>
            <person name="Roh S.W."/>
        </authorList>
    </citation>
    <scope>NUCLEOTIDE SEQUENCE [LARGE SCALE GENOMIC DNA]</scope>
    <source>
        <strain evidence="2 3">CBA3638</strain>
    </source>
</reference>
<dbReference type="Proteomes" id="UP000464314">
    <property type="component" value="Chromosome"/>
</dbReference>
<proteinExistence type="predicted"/>
<dbReference type="PANTHER" id="PTHR43792:SF1">
    <property type="entry name" value="N-ACETYLTRANSFERASE DOMAIN-CONTAINING PROTEIN"/>
    <property type="match status" value="1"/>
</dbReference>
<dbReference type="PROSITE" id="PS51186">
    <property type="entry name" value="GNAT"/>
    <property type="match status" value="1"/>
</dbReference>
<dbReference type="Pfam" id="PF13302">
    <property type="entry name" value="Acetyltransf_3"/>
    <property type="match status" value="1"/>
</dbReference>
<dbReference type="RefSeq" id="WP_161840386.1">
    <property type="nucleotide sequence ID" value="NZ_CP048000.1"/>
</dbReference>
<evidence type="ECO:0000313" key="3">
    <source>
        <dbReference type="Proteomes" id="UP000464314"/>
    </source>
</evidence>
<dbReference type="Gene3D" id="3.40.630.30">
    <property type="match status" value="1"/>
</dbReference>
<dbReference type="KEGG" id="anr:Ana3638_01150"/>
<keyword evidence="2" id="KW-0808">Transferase</keyword>
<dbReference type="InterPro" id="IPR000182">
    <property type="entry name" value="GNAT_dom"/>
</dbReference>
<feature type="domain" description="N-acetyltransferase" evidence="1">
    <location>
        <begin position="1"/>
        <end position="137"/>
    </location>
</feature>
<sequence>MGGGVNLFNEEPHISNWLNNINGRLLKSKTVFTWCIVYKNEKRVIGRIDLGGFIKQTMAETAYYFSPEYWGLGLATEAVQEITRFGFEELKLHRIQATVMPDNTSSLKVLKKVGFVEEGVLKKYPFGKEFRDTVMLAAVREENLDKETKK</sequence>
<dbReference type="PANTHER" id="PTHR43792">
    <property type="entry name" value="GNAT FAMILY, PUTATIVE (AFU_ORTHOLOGUE AFUA_3G00765)-RELATED-RELATED"/>
    <property type="match status" value="1"/>
</dbReference>
<name>A0A6P1TVZ6_9FIRM</name>
<dbReference type="EMBL" id="CP048000">
    <property type="protein sequence ID" value="QHQ63575.1"/>
    <property type="molecule type" value="Genomic_DNA"/>
</dbReference>
<dbReference type="InterPro" id="IPR016181">
    <property type="entry name" value="Acyl_CoA_acyltransferase"/>
</dbReference>
<evidence type="ECO:0000313" key="2">
    <source>
        <dbReference type="EMBL" id="QHQ63575.1"/>
    </source>
</evidence>
<dbReference type="SUPFAM" id="SSF55729">
    <property type="entry name" value="Acyl-CoA N-acyltransferases (Nat)"/>
    <property type="match status" value="1"/>
</dbReference>
<keyword evidence="3" id="KW-1185">Reference proteome</keyword>
<gene>
    <name evidence="2" type="ORF">Ana3638_01150</name>
</gene>
<protein>
    <submittedName>
        <fullName evidence="2">GNAT family N-acetyltransferase</fullName>
    </submittedName>
</protein>